<evidence type="ECO:0000256" key="2">
    <source>
        <dbReference type="ARBA" id="ARBA00022803"/>
    </source>
</evidence>
<organism evidence="6 7">
    <name type="scientific">Nonlabens spongiae</name>
    <dbReference type="NCBI Taxonomy" id="331648"/>
    <lineage>
        <taxon>Bacteria</taxon>
        <taxon>Pseudomonadati</taxon>
        <taxon>Bacteroidota</taxon>
        <taxon>Flavobacteriia</taxon>
        <taxon>Flavobacteriales</taxon>
        <taxon>Flavobacteriaceae</taxon>
        <taxon>Nonlabens</taxon>
    </lineage>
</organism>
<dbReference type="RefSeq" id="WP_085767115.1">
    <property type="nucleotide sequence ID" value="NZ_CP019344.1"/>
</dbReference>
<keyword evidence="7" id="KW-1185">Reference proteome</keyword>
<dbReference type="PROSITE" id="PS50005">
    <property type="entry name" value="TPR"/>
    <property type="match status" value="1"/>
</dbReference>
<evidence type="ECO:0000256" key="5">
    <source>
        <dbReference type="SAM" id="SignalP"/>
    </source>
</evidence>
<name>A0A1W6ML48_9FLAO</name>
<gene>
    <name evidence="6" type="ORF">BST97_10110</name>
</gene>
<protein>
    <recommendedName>
        <fullName evidence="8">Tetratricopeptide repeat protein</fullName>
    </recommendedName>
</protein>
<dbReference type="Proteomes" id="UP000193431">
    <property type="component" value="Chromosome"/>
</dbReference>
<evidence type="ECO:0000313" key="7">
    <source>
        <dbReference type="Proteomes" id="UP000193431"/>
    </source>
</evidence>
<accession>A0A1W6ML48</accession>
<dbReference type="STRING" id="331648.BST97_10110"/>
<dbReference type="Pfam" id="PF13432">
    <property type="entry name" value="TPR_16"/>
    <property type="match status" value="1"/>
</dbReference>
<dbReference type="SUPFAM" id="SSF48452">
    <property type="entry name" value="TPR-like"/>
    <property type="match status" value="2"/>
</dbReference>
<evidence type="ECO:0000256" key="3">
    <source>
        <dbReference type="PROSITE-ProRule" id="PRU00339"/>
    </source>
</evidence>
<evidence type="ECO:0008006" key="8">
    <source>
        <dbReference type="Google" id="ProtNLM"/>
    </source>
</evidence>
<keyword evidence="5" id="KW-0732">Signal</keyword>
<feature type="repeat" description="TPR" evidence="3">
    <location>
        <begin position="315"/>
        <end position="348"/>
    </location>
</feature>
<sequence length="453" mass="51740">MIKNLILLSSLLLTAPLFAQEEVAEQEVNVDDLGNVNDEFKETFFNALAEKGKQNHDRAITLLERCLELQPSNAAVLFELGKNHLSNNAFAKAEDYLLRAIDSKGENEWLLDTLLEVYQENNDQDKALETLKKLVAINENYEELLPLQYIKTGQPDKALEVLEGLDKRIGESANRNLLKRQLRSQFPGKEPILDEQALLDQIEQQPENEEAYIKLIYLYGKQNESDKMLQIAAQMEENLPQSDKAQLALYKIYFDQGMVENGMESMQRIFESDEFDLETKIKVLNDFIQVENVDATDSSLLEKAITNFSAEVDDTQAMKVLGDYYLKRKDPSNAIAFYEKGLETNPDDYDLIKNVALLSIDLKDYDRVENLTSSALELYPAQPLLYLLNAIAQNHLENYDDAIMQLEMGLSYLIDEPKMEQDIYQQLARAYEKKGNTTKAAEMRSKAEALSKT</sequence>
<evidence type="ECO:0000313" key="6">
    <source>
        <dbReference type="EMBL" id="ARN78313.1"/>
    </source>
</evidence>
<reference evidence="6 7" key="1">
    <citation type="submission" date="2016-11" db="EMBL/GenBank/DDBJ databases">
        <title>Trade-off between light-utilization and light-protection in marine flavobacteria.</title>
        <authorList>
            <person name="Kumagai Y."/>
        </authorList>
    </citation>
    <scope>NUCLEOTIDE SEQUENCE [LARGE SCALE GENOMIC DNA]</scope>
    <source>
        <strain evidence="6 7">JCM 13191</strain>
    </source>
</reference>
<dbReference type="Pfam" id="PF13181">
    <property type="entry name" value="TPR_8"/>
    <property type="match status" value="1"/>
</dbReference>
<dbReference type="PANTHER" id="PTHR45586">
    <property type="entry name" value="TPR REPEAT-CONTAINING PROTEIN PA4667"/>
    <property type="match status" value="1"/>
</dbReference>
<feature type="chain" id="PRO_5012235895" description="Tetratricopeptide repeat protein" evidence="5">
    <location>
        <begin position="20"/>
        <end position="453"/>
    </location>
</feature>
<keyword evidence="2 3" id="KW-0802">TPR repeat</keyword>
<proteinExistence type="predicted"/>
<evidence type="ECO:0000256" key="4">
    <source>
        <dbReference type="SAM" id="MobiDB-lite"/>
    </source>
</evidence>
<dbReference type="PANTHER" id="PTHR45586:SF1">
    <property type="entry name" value="LIPOPOLYSACCHARIDE ASSEMBLY PROTEIN B"/>
    <property type="match status" value="1"/>
</dbReference>
<dbReference type="EMBL" id="CP019344">
    <property type="protein sequence ID" value="ARN78313.1"/>
    <property type="molecule type" value="Genomic_DNA"/>
</dbReference>
<feature type="signal peptide" evidence="5">
    <location>
        <begin position="1"/>
        <end position="19"/>
    </location>
</feature>
<dbReference type="InterPro" id="IPR051012">
    <property type="entry name" value="CellSynth/LPSAsmb/PSIAsmb"/>
</dbReference>
<feature type="region of interest" description="Disordered" evidence="4">
    <location>
        <begin position="434"/>
        <end position="453"/>
    </location>
</feature>
<evidence type="ECO:0000256" key="1">
    <source>
        <dbReference type="ARBA" id="ARBA00022737"/>
    </source>
</evidence>
<dbReference type="OrthoDB" id="1465784at2"/>
<dbReference type="InterPro" id="IPR011990">
    <property type="entry name" value="TPR-like_helical_dom_sf"/>
</dbReference>
<dbReference type="AlphaFoldDB" id="A0A1W6ML48"/>
<dbReference type="Gene3D" id="1.25.40.10">
    <property type="entry name" value="Tetratricopeptide repeat domain"/>
    <property type="match status" value="3"/>
</dbReference>
<dbReference type="SMART" id="SM00028">
    <property type="entry name" value="TPR"/>
    <property type="match status" value="6"/>
</dbReference>
<dbReference type="InterPro" id="IPR019734">
    <property type="entry name" value="TPR_rpt"/>
</dbReference>
<keyword evidence="1" id="KW-0677">Repeat</keyword>